<dbReference type="EMBL" id="JARYZI010000001">
    <property type="protein sequence ID" value="MDH8676903.1"/>
    <property type="molecule type" value="Genomic_DNA"/>
</dbReference>
<accession>A0ABT6N924</accession>
<name>A0ABT6N924_9FIRM</name>
<keyword evidence="2" id="KW-1185">Reference proteome</keyword>
<proteinExistence type="predicted"/>
<protein>
    <submittedName>
        <fullName evidence="1">Uncharacterized protein</fullName>
    </submittedName>
</protein>
<evidence type="ECO:0000313" key="2">
    <source>
        <dbReference type="Proteomes" id="UP001158045"/>
    </source>
</evidence>
<organism evidence="1 2">
    <name type="scientific">Fusibacter bizertensis</name>
    <dbReference type="NCBI Taxonomy" id="1488331"/>
    <lineage>
        <taxon>Bacteria</taxon>
        <taxon>Bacillati</taxon>
        <taxon>Bacillota</taxon>
        <taxon>Clostridia</taxon>
        <taxon>Eubacteriales</taxon>
        <taxon>Eubacteriales Family XII. Incertae Sedis</taxon>
        <taxon>Fusibacter</taxon>
    </lineage>
</organism>
<comment type="caution">
    <text evidence="1">The sequence shown here is derived from an EMBL/GenBank/DDBJ whole genome shotgun (WGS) entry which is preliminary data.</text>
</comment>
<dbReference type="Proteomes" id="UP001158045">
    <property type="component" value="Unassembled WGS sequence"/>
</dbReference>
<evidence type="ECO:0000313" key="1">
    <source>
        <dbReference type="EMBL" id="MDH8676903.1"/>
    </source>
</evidence>
<gene>
    <name evidence="1" type="ORF">QE109_02025</name>
</gene>
<reference evidence="1 2" key="1">
    <citation type="submission" date="2023-04" db="EMBL/GenBank/DDBJ databases">
        <title>Fusibacter bizertensis strain WBS, isolated from littoral bottom sediments of the Arctic seas - biochemical and genomic analysis.</title>
        <authorList>
            <person name="Brioukhanov A.L."/>
        </authorList>
    </citation>
    <scope>NUCLEOTIDE SEQUENCE [LARGE SCALE GENOMIC DNA]</scope>
    <source>
        <strain evidence="1 2">WBS</strain>
    </source>
</reference>
<sequence>MSKKRISIMIVIVVILLIAFLNSQKNSIEDVIGANSNMNYEILHMDQIGNKTIILSKIEDGHLQYTIVKHGIFNYKAIYSGVVSDYERILDSIGILFMELPKQIMDDKIVCFGLVEDDKISVLTLTDNNDSLKTSVKNVSGISFWSADVSEISGSQIVINGYDSEEHIVLEVEEVLSRN</sequence>
<dbReference type="RefSeq" id="WP_281092704.1">
    <property type="nucleotide sequence ID" value="NZ_JARYZI010000001.1"/>
</dbReference>